<comment type="caution">
    <text evidence="2">The sequence shown here is derived from an EMBL/GenBank/DDBJ whole genome shotgun (WGS) entry which is preliminary data.</text>
</comment>
<name>A0ABT6HSH1_9ACTN</name>
<evidence type="ECO:0000313" key="2">
    <source>
        <dbReference type="EMBL" id="MDH2390999.1"/>
    </source>
</evidence>
<feature type="compositionally biased region" description="Gly residues" evidence="1">
    <location>
        <begin position="72"/>
        <end position="87"/>
    </location>
</feature>
<dbReference type="InterPro" id="IPR016032">
    <property type="entry name" value="Sig_transdc_resp-reg_C-effctor"/>
</dbReference>
<reference evidence="2 3" key="1">
    <citation type="submission" date="2023-04" db="EMBL/GenBank/DDBJ databases">
        <title>Streptomyces chengmaiensis sp. nov. isolated from the stem of mangrove plant in Hainan.</title>
        <authorList>
            <person name="Huang X."/>
            <person name="Zhou S."/>
            <person name="Chu X."/>
            <person name="Xie Y."/>
            <person name="Lin Y."/>
        </authorList>
    </citation>
    <scope>NUCLEOTIDE SEQUENCE [LARGE SCALE GENOMIC DNA]</scope>
    <source>
        <strain evidence="2 3">HNM0663</strain>
    </source>
</reference>
<dbReference type="Gene3D" id="1.10.10.10">
    <property type="entry name" value="Winged helix-like DNA-binding domain superfamily/Winged helix DNA-binding domain"/>
    <property type="match status" value="1"/>
</dbReference>
<feature type="compositionally biased region" description="Basic and acidic residues" evidence="1">
    <location>
        <begin position="101"/>
        <end position="110"/>
    </location>
</feature>
<dbReference type="InterPro" id="IPR036388">
    <property type="entry name" value="WH-like_DNA-bd_sf"/>
</dbReference>
<feature type="region of interest" description="Disordered" evidence="1">
    <location>
        <begin position="65"/>
        <end position="110"/>
    </location>
</feature>
<dbReference type="RefSeq" id="WP_279929696.1">
    <property type="nucleotide sequence ID" value="NZ_JARWBG010000022.1"/>
</dbReference>
<dbReference type="SUPFAM" id="SSF46894">
    <property type="entry name" value="C-terminal effector domain of the bipartite response regulators"/>
    <property type="match status" value="1"/>
</dbReference>
<sequence>MQGASERRHIVELLVRGWSDDRISRELALSKRTVQRRVRRLMQEHGCSSRFSLGFTLGLRLGMRALSRPGGNAKGPGGSAKGPGGSAKGPDAPSRPGPRHTWAERSVRPR</sequence>
<gene>
    <name evidence="2" type="ORF">QCN29_19830</name>
</gene>
<dbReference type="Proteomes" id="UP001223144">
    <property type="component" value="Unassembled WGS sequence"/>
</dbReference>
<dbReference type="Pfam" id="PF13384">
    <property type="entry name" value="HTH_23"/>
    <property type="match status" value="1"/>
</dbReference>
<evidence type="ECO:0000313" key="3">
    <source>
        <dbReference type="Proteomes" id="UP001223144"/>
    </source>
</evidence>
<evidence type="ECO:0000256" key="1">
    <source>
        <dbReference type="SAM" id="MobiDB-lite"/>
    </source>
</evidence>
<dbReference type="EMBL" id="JARWBG010000022">
    <property type="protein sequence ID" value="MDH2390999.1"/>
    <property type="molecule type" value="Genomic_DNA"/>
</dbReference>
<keyword evidence="3" id="KW-1185">Reference proteome</keyword>
<accession>A0ABT6HSH1</accession>
<protein>
    <submittedName>
        <fullName evidence="2">Helix-turn-helix domain-containing protein</fullName>
    </submittedName>
</protein>
<organism evidence="2 3">
    <name type="scientific">Streptomyces chengmaiensis</name>
    <dbReference type="NCBI Taxonomy" id="3040919"/>
    <lineage>
        <taxon>Bacteria</taxon>
        <taxon>Bacillati</taxon>
        <taxon>Actinomycetota</taxon>
        <taxon>Actinomycetes</taxon>
        <taxon>Kitasatosporales</taxon>
        <taxon>Streptomycetaceae</taxon>
        <taxon>Streptomyces</taxon>
    </lineage>
</organism>
<proteinExistence type="predicted"/>